<sequence length="268" mass="30540">MESDEIAIDMRKINQLEEQNSALKRQVSEPRFELDLCKELNTIFQDKTQPGTDTSRAEARPLIQKVPRILRENEKNMNNYDPKLVSIGPYHYSNSRLELGHTLKTKLVQQFASYVKFNNKSLQNFFHSKDFRERQSSPSPPSKSGDNLHQISVGNPPLHLLDFLQMKFLESGSSPSKSTADGSNWQSFRSVDELKAVGIKCVTSHSSCVKNIILIQPYKLGIYARLLLPAIIIDDSFKTKWLNMAAYEACPDFLNDGSWIRSSIVLQM</sequence>
<accession>A0A9Q0KJA9</accession>
<proteinExistence type="predicted"/>
<feature type="region of interest" description="Disordered" evidence="1">
    <location>
        <begin position="130"/>
        <end position="149"/>
    </location>
</feature>
<evidence type="ECO:0000256" key="1">
    <source>
        <dbReference type="SAM" id="MobiDB-lite"/>
    </source>
</evidence>
<dbReference type="Pfam" id="PF03140">
    <property type="entry name" value="DUF247"/>
    <property type="match status" value="1"/>
</dbReference>
<dbReference type="InterPro" id="IPR004158">
    <property type="entry name" value="DUF247_pln"/>
</dbReference>
<dbReference type="AlphaFoldDB" id="A0A9Q0KJA9"/>
<keyword evidence="3" id="KW-1185">Reference proteome</keyword>
<dbReference type="EMBL" id="JAMYWD010000005">
    <property type="protein sequence ID" value="KAJ4971259.1"/>
    <property type="molecule type" value="Genomic_DNA"/>
</dbReference>
<dbReference type="Proteomes" id="UP001141806">
    <property type="component" value="Unassembled WGS sequence"/>
</dbReference>
<evidence type="ECO:0000313" key="3">
    <source>
        <dbReference type="Proteomes" id="UP001141806"/>
    </source>
</evidence>
<comment type="caution">
    <text evidence="2">The sequence shown here is derived from an EMBL/GenBank/DDBJ whole genome shotgun (WGS) entry which is preliminary data.</text>
</comment>
<gene>
    <name evidence="2" type="ORF">NE237_004358</name>
</gene>
<reference evidence="2" key="1">
    <citation type="journal article" date="2023" name="Plant J.">
        <title>The genome of the king protea, Protea cynaroides.</title>
        <authorList>
            <person name="Chang J."/>
            <person name="Duong T.A."/>
            <person name="Schoeman C."/>
            <person name="Ma X."/>
            <person name="Roodt D."/>
            <person name="Barker N."/>
            <person name="Li Z."/>
            <person name="Van de Peer Y."/>
            <person name="Mizrachi E."/>
        </authorList>
    </citation>
    <scope>NUCLEOTIDE SEQUENCE</scope>
    <source>
        <tissue evidence="2">Young leaves</tissue>
    </source>
</reference>
<protein>
    <submittedName>
        <fullName evidence="2">Uncharacterized protein</fullName>
    </submittedName>
</protein>
<dbReference type="PANTHER" id="PTHR31549:SF149">
    <property type="entry name" value="ISOPRENOID SYNTHASE DOMAIN-CONTAINING PROTEIN"/>
    <property type="match status" value="1"/>
</dbReference>
<organism evidence="2 3">
    <name type="scientific">Protea cynaroides</name>
    <dbReference type="NCBI Taxonomy" id="273540"/>
    <lineage>
        <taxon>Eukaryota</taxon>
        <taxon>Viridiplantae</taxon>
        <taxon>Streptophyta</taxon>
        <taxon>Embryophyta</taxon>
        <taxon>Tracheophyta</taxon>
        <taxon>Spermatophyta</taxon>
        <taxon>Magnoliopsida</taxon>
        <taxon>Proteales</taxon>
        <taxon>Proteaceae</taxon>
        <taxon>Protea</taxon>
    </lineage>
</organism>
<dbReference type="PANTHER" id="PTHR31549">
    <property type="entry name" value="PROTEIN, PUTATIVE (DUF247)-RELATED-RELATED"/>
    <property type="match status" value="1"/>
</dbReference>
<name>A0A9Q0KJA9_9MAGN</name>
<dbReference type="OrthoDB" id="1849062at2759"/>
<evidence type="ECO:0000313" key="2">
    <source>
        <dbReference type="EMBL" id="KAJ4971259.1"/>
    </source>
</evidence>